<reference evidence="1 2" key="1">
    <citation type="submission" date="2019-08" db="EMBL/GenBank/DDBJ databases">
        <authorList>
            <person name="Peeters C."/>
        </authorList>
    </citation>
    <scope>NUCLEOTIDE SEQUENCE [LARGE SCALE GENOMIC DNA]</scope>
    <source>
        <strain evidence="1 2">LMG 20603</strain>
    </source>
</reference>
<dbReference type="EMBL" id="CABPST010000010">
    <property type="protein sequence ID" value="VVE89662.1"/>
    <property type="molecule type" value="Genomic_DNA"/>
</dbReference>
<accession>A0A5E5BX07</accession>
<evidence type="ECO:0000313" key="2">
    <source>
        <dbReference type="Proteomes" id="UP000382040"/>
    </source>
</evidence>
<protein>
    <submittedName>
        <fullName evidence="1">Uncharacterized protein</fullName>
    </submittedName>
</protein>
<gene>
    <name evidence="1" type="ORF">PBR20603_03634</name>
</gene>
<dbReference type="AlphaFoldDB" id="A0A5E5BX07"/>
<evidence type="ECO:0000313" key="1">
    <source>
        <dbReference type="EMBL" id="VVE89662.1"/>
    </source>
</evidence>
<sequence length="49" mass="5184">MPPYAMPLTATRRGTSARKNVAGGIIACLTGIDETWLASLPVRAQDNTP</sequence>
<organism evidence="1 2">
    <name type="scientific">Pandoraea bronchicola</name>
    <dbReference type="NCBI Taxonomy" id="2508287"/>
    <lineage>
        <taxon>Bacteria</taxon>
        <taxon>Pseudomonadati</taxon>
        <taxon>Pseudomonadota</taxon>
        <taxon>Betaproteobacteria</taxon>
        <taxon>Burkholderiales</taxon>
        <taxon>Burkholderiaceae</taxon>
        <taxon>Pandoraea</taxon>
    </lineage>
</organism>
<keyword evidence="2" id="KW-1185">Reference proteome</keyword>
<name>A0A5E5BX07_9BURK</name>
<dbReference type="Proteomes" id="UP000382040">
    <property type="component" value="Unassembled WGS sequence"/>
</dbReference>
<proteinExistence type="predicted"/>